<keyword evidence="2" id="KW-0812">Transmembrane</keyword>
<dbReference type="AlphaFoldDB" id="A0A941J533"/>
<organism evidence="3 4">
    <name type="scientific">Streptomyces tuirus</name>
    <dbReference type="NCBI Taxonomy" id="68278"/>
    <lineage>
        <taxon>Bacteria</taxon>
        <taxon>Bacillati</taxon>
        <taxon>Actinomycetota</taxon>
        <taxon>Actinomycetes</taxon>
        <taxon>Kitasatosporales</taxon>
        <taxon>Streptomycetaceae</taxon>
        <taxon>Streptomyces</taxon>
    </lineage>
</organism>
<evidence type="ECO:0000256" key="2">
    <source>
        <dbReference type="SAM" id="Phobius"/>
    </source>
</evidence>
<sequence>MSRTTQMSKASQYLLEGVVTFLAGLVLWRFTGGVDVPVVTLTKVGIVMMIVGGVLSANGLYHAARAEPSAPRRAPTTHLRPPCSPSSRG</sequence>
<name>A0A941J533_9ACTN</name>
<evidence type="ECO:0000313" key="4">
    <source>
        <dbReference type="Proteomes" id="UP000682308"/>
    </source>
</evidence>
<dbReference type="EMBL" id="JAGTPG010000001">
    <property type="protein sequence ID" value="MBR8639614.1"/>
    <property type="molecule type" value="Genomic_DNA"/>
</dbReference>
<evidence type="ECO:0000256" key="1">
    <source>
        <dbReference type="SAM" id="MobiDB-lite"/>
    </source>
</evidence>
<keyword evidence="2" id="KW-1133">Transmembrane helix</keyword>
<reference evidence="3 4" key="1">
    <citation type="submission" date="2021-04" db="EMBL/GenBank/DDBJ databases">
        <title>Characterization of the biosynthetic gene cluster of new lipopeptides with antitumor activity in the genome of the marine Streptomyces PHM034.</title>
        <authorList>
            <person name="Ceniceros A."/>
            <person name="Canedo L."/>
            <person name="Mendez C."/>
            <person name="Olano C."/>
            <person name="Schleissner C."/>
            <person name="Cuevas C."/>
            <person name="De La Calle F."/>
            <person name="Salas J.A."/>
        </authorList>
    </citation>
    <scope>NUCLEOTIDE SEQUENCE [LARGE SCALE GENOMIC DNA]</scope>
    <source>
        <strain evidence="3 4">PHM034</strain>
    </source>
</reference>
<keyword evidence="4" id="KW-1185">Reference proteome</keyword>
<feature type="region of interest" description="Disordered" evidence="1">
    <location>
        <begin position="66"/>
        <end position="89"/>
    </location>
</feature>
<gene>
    <name evidence="3" type="ORF">KEF29_10610</name>
</gene>
<dbReference type="Pfam" id="PF18969">
    <property type="entry name" value="DUF5708"/>
    <property type="match status" value="1"/>
</dbReference>
<feature type="transmembrane region" description="Helical" evidence="2">
    <location>
        <begin position="44"/>
        <end position="64"/>
    </location>
</feature>
<dbReference type="InterPro" id="IPR043762">
    <property type="entry name" value="DUF5708"/>
</dbReference>
<comment type="caution">
    <text evidence="3">The sequence shown here is derived from an EMBL/GenBank/DDBJ whole genome shotgun (WGS) entry which is preliminary data.</text>
</comment>
<proteinExistence type="predicted"/>
<accession>A0A941J533</accession>
<keyword evidence="2" id="KW-0472">Membrane</keyword>
<dbReference type="Proteomes" id="UP000682308">
    <property type="component" value="Unassembled WGS sequence"/>
</dbReference>
<protein>
    <submittedName>
        <fullName evidence="3">Uncharacterized protein</fullName>
    </submittedName>
</protein>
<evidence type="ECO:0000313" key="3">
    <source>
        <dbReference type="EMBL" id="MBR8639614.1"/>
    </source>
</evidence>
<feature type="transmembrane region" description="Helical" evidence="2">
    <location>
        <begin position="12"/>
        <end position="32"/>
    </location>
</feature>